<dbReference type="EMBL" id="MCGR01000117">
    <property type="protein sequence ID" value="ORY47187.1"/>
    <property type="molecule type" value="Genomic_DNA"/>
</dbReference>
<dbReference type="Pfam" id="PF00702">
    <property type="entry name" value="Hydrolase"/>
    <property type="match status" value="1"/>
</dbReference>
<dbReference type="NCBIfam" id="TIGR01428">
    <property type="entry name" value="HAD_type_II"/>
    <property type="match status" value="1"/>
</dbReference>
<dbReference type="Gene3D" id="3.40.50.1000">
    <property type="entry name" value="HAD superfamily/HAD-like"/>
    <property type="match status" value="1"/>
</dbReference>
<dbReference type="InParanoid" id="A0A1Y2CJS3"/>
<organism evidence="3 4">
    <name type="scientific">Leucosporidium creatinivorum</name>
    <dbReference type="NCBI Taxonomy" id="106004"/>
    <lineage>
        <taxon>Eukaryota</taxon>
        <taxon>Fungi</taxon>
        <taxon>Dikarya</taxon>
        <taxon>Basidiomycota</taxon>
        <taxon>Pucciniomycotina</taxon>
        <taxon>Microbotryomycetes</taxon>
        <taxon>Leucosporidiales</taxon>
        <taxon>Leucosporidium</taxon>
    </lineage>
</organism>
<dbReference type="GO" id="GO:0016791">
    <property type="term" value="F:phosphatase activity"/>
    <property type="evidence" value="ECO:0007669"/>
    <property type="project" value="UniProtKB-ARBA"/>
</dbReference>
<dbReference type="SUPFAM" id="SSF56784">
    <property type="entry name" value="HAD-like"/>
    <property type="match status" value="1"/>
</dbReference>
<dbReference type="InterPro" id="IPR006439">
    <property type="entry name" value="HAD-SF_hydro_IA"/>
</dbReference>
<dbReference type="PANTHER" id="PTHR43316:SF3">
    <property type="entry name" value="HALOACID DEHALOGENASE, TYPE II (AFU_ORTHOLOGUE AFUA_2G07750)-RELATED"/>
    <property type="match status" value="1"/>
</dbReference>
<dbReference type="STRING" id="106004.A0A1Y2CJS3"/>
<dbReference type="InterPro" id="IPR023198">
    <property type="entry name" value="PGP-like_dom2"/>
</dbReference>
<comment type="caution">
    <text evidence="3">The sequence shown here is derived from an EMBL/GenBank/DDBJ whole genome shotgun (WGS) entry which is preliminary data.</text>
</comment>
<reference evidence="3 4" key="1">
    <citation type="submission" date="2016-07" db="EMBL/GenBank/DDBJ databases">
        <title>Pervasive Adenine N6-methylation of Active Genes in Fungi.</title>
        <authorList>
            <consortium name="DOE Joint Genome Institute"/>
            <person name="Mondo S.J."/>
            <person name="Dannebaum R.O."/>
            <person name="Kuo R.C."/>
            <person name="Labutti K."/>
            <person name="Haridas S."/>
            <person name="Kuo A."/>
            <person name="Salamov A."/>
            <person name="Ahrendt S.R."/>
            <person name="Lipzen A."/>
            <person name="Sullivan W."/>
            <person name="Andreopoulos W.B."/>
            <person name="Clum A."/>
            <person name="Lindquist E."/>
            <person name="Daum C."/>
            <person name="Ramamoorthy G.K."/>
            <person name="Gryganskyi A."/>
            <person name="Culley D."/>
            <person name="Magnuson J.K."/>
            <person name="James T.Y."/>
            <person name="O'Malley M.A."/>
            <person name="Stajich J.E."/>
            <person name="Spatafora J.W."/>
            <person name="Visel A."/>
            <person name="Grigoriev I.V."/>
        </authorList>
    </citation>
    <scope>NUCLEOTIDE SEQUENCE [LARGE SCALE GENOMIC DNA]</scope>
    <source>
        <strain evidence="3 4">62-1032</strain>
    </source>
</reference>
<dbReference type="Gene3D" id="1.10.150.240">
    <property type="entry name" value="Putative phosphatase, domain 2"/>
    <property type="match status" value="1"/>
</dbReference>
<dbReference type="GO" id="GO:0019120">
    <property type="term" value="F:hydrolase activity, acting on acid halide bonds, in C-halide compounds"/>
    <property type="evidence" value="ECO:0007669"/>
    <property type="project" value="InterPro"/>
</dbReference>
<dbReference type="InterPro" id="IPR051540">
    <property type="entry name" value="S-2-haloacid_dehalogenase"/>
</dbReference>
<protein>
    <submittedName>
        <fullName evidence="3">Haloacid dehalogenase</fullName>
    </submittedName>
</protein>
<keyword evidence="2" id="KW-0378">Hydrolase</keyword>
<evidence type="ECO:0000313" key="4">
    <source>
        <dbReference type="Proteomes" id="UP000193467"/>
    </source>
</evidence>
<dbReference type="PANTHER" id="PTHR43316">
    <property type="entry name" value="HYDROLASE, HALOACID DELAHOGENASE-RELATED"/>
    <property type="match status" value="1"/>
</dbReference>
<evidence type="ECO:0000313" key="3">
    <source>
        <dbReference type="EMBL" id="ORY47187.1"/>
    </source>
</evidence>
<evidence type="ECO:0000256" key="1">
    <source>
        <dbReference type="ARBA" id="ARBA00008106"/>
    </source>
</evidence>
<dbReference type="OrthoDB" id="2363873at2759"/>
<dbReference type="InterPro" id="IPR006328">
    <property type="entry name" value="2-HAD"/>
</dbReference>
<dbReference type="PRINTS" id="PR00413">
    <property type="entry name" value="HADHALOGNASE"/>
</dbReference>
<dbReference type="AlphaFoldDB" id="A0A1Y2CJS3"/>
<dbReference type="InterPro" id="IPR036412">
    <property type="entry name" value="HAD-like_sf"/>
</dbReference>
<dbReference type="Proteomes" id="UP000193467">
    <property type="component" value="Unassembled WGS sequence"/>
</dbReference>
<proteinExistence type="inferred from homology"/>
<sequence length="247" mass="27451">MTAHPPLRALVFDLMGTVLHWHSSLLPVLEALPPHPALPNRASLSALLISWRAGFFVAIQARFEAGEEQEDIDLTHRRVLDRLLEERGIGMDGWGEQEREALVKAWHTQTAWPDSIAGLERLRKEFFVVVLANGTTRLQLDIVSSSGVPFHALFSSELLGLTKPDPAIYRRCLSLLQLKPEETMMVAAHAYDTKAAQAVGMRTAYVRRTTEDVGEDFERVKSENELYVEGREGSGGGLLELAEKLGA</sequence>
<evidence type="ECO:0000256" key="2">
    <source>
        <dbReference type="ARBA" id="ARBA00022801"/>
    </source>
</evidence>
<name>A0A1Y2CJS3_9BASI</name>
<dbReference type="InterPro" id="IPR023214">
    <property type="entry name" value="HAD_sf"/>
</dbReference>
<dbReference type="NCBIfam" id="TIGR01493">
    <property type="entry name" value="HAD-SF-IA-v2"/>
    <property type="match status" value="1"/>
</dbReference>
<comment type="similarity">
    <text evidence="1">Belongs to the HAD-like hydrolase superfamily. S-2-haloalkanoic acid dehalogenase family.</text>
</comment>
<dbReference type="SFLD" id="SFLDS00003">
    <property type="entry name" value="Haloacid_Dehalogenase"/>
    <property type="match status" value="1"/>
</dbReference>
<gene>
    <name evidence="3" type="ORF">BCR35DRAFT_356214</name>
</gene>
<dbReference type="SFLD" id="SFLDG01129">
    <property type="entry name" value="C1.5:_HAD__Beta-PGM__Phosphata"/>
    <property type="match status" value="1"/>
</dbReference>
<accession>A0A1Y2CJS3</accession>
<keyword evidence="4" id="KW-1185">Reference proteome</keyword>